<dbReference type="InterPro" id="IPR018490">
    <property type="entry name" value="cNMP-bd_dom_sf"/>
</dbReference>
<dbReference type="CDD" id="cd05401">
    <property type="entry name" value="NT_GlnE_GlnD_like"/>
    <property type="match status" value="1"/>
</dbReference>
<dbReference type="InterPro" id="IPR051462">
    <property type="entry name" value="CBS_domain-containing"/>
</dbReference>
<dbReference type="PANTHER" id="PTHR48108">
    <property type="entry name" value="CBS DOMAIN-CONTAINING PROTEIN CBSX2, CHLOROPLASTIC"/>
    <property type="match status" value="1"/>
</dbReference>
<evidence type="ECO:0000313" key="5">
    <source>
        <dbReference type="Proteomes" id="UP001651690"/>
    </source>
</evidence>
<sequence length="601" mass="63094">MSDDELGELAAAAAVVDFAAGATVADYTKPMPDDVWMVRDGRVDLQAGDGTPLDTVEPGGLFGYTPLLTGGGMDFVARTTVPSSLIRLPDAAVRAQFAKPAGLAYLASTAFPAAGSDRAATAPVADAAPVADLVRGDVLVVDPDTSVRDAVVAMTDRHVSYALIRLPDGGIGIFTDRDLRTRVVAAGLSVDVPISAVMSAPARSVTVDMTAEAVLMDMLECGLRHMPVLTARGDVVGVLEDADLLAASARRSFLLRRAIGVAADAAEVQRVGSGVRTLAAELFRNGTKASATSAIVSVVIDSLVRKALSVALVEAGHRADFDASSRERSSGDAFAWLSLGSVARREAMPSSDVDSALSWRDDIDSQGAELRAVAARTHAILDACGLPSDSNGAVASSPRFARSRSQWAAAADGWLDDPLRDRGLILSSLMIDGRVVWGAEDLNSVPAAYRRMRLDHPNALRLQLLNALSDRVRARSLRDVLSRRGGTFDLKNHAVTPLVNLARWGGLVAGVASATTPVRLGAAAGAGAITESDATTLCDVFAMVQRLRMAHQVEQLAAGHTPGDVITMSELSPLNRSLLNDGLREIAAVQRRIRNLTLLPP</sequence>
<dbReference type="InterPro" id="IPR000644">
    <property type="entry name" value="CBS_dom"/>
</dbReference>
<feature type="domain" description="CBS" evidence="3">
    <location>
        <begin position="133"/>
        <end position="190"/>
    </location>
</feature>
<proteinExistence type="predicted"/>
<keyword evidence="2" id="KW-0129">CBS domain</keyword>
<protein>
    <submittedName>
        <fullName evidence="4">DUF294 nucleotidyltransferase-like domain-containing protein</fullName>
    </submittedName>
</protein>
<feature type="domain" description="CBS" evidence="3">
    <location>
        <begin position="198"/>
        <end position="254"/>
    </location>
</feature>
<reference evidence="4 5" key="1">
    <citation type="submission" date="2022-06" db="EMBL/GenBank/DDBJ databases">
        <title>Mycolicibacterium sp. CAU 1645 isolated from seawater.</title>
        <authorList>
            <person name="Kim W."/>
        </authorList>
    </citation>
    <scope>NUCLEOTIDE SEQUENCE [LARGE SCALE GENOMIC DNA]</scope>
    <source>
        <strain evidence="4 5">CAU 1645</strain>
    </source>
</reference>
<dbReference type="Gene3D" id="2.60.120.10">
    <property type="entry name" value="Jelly Rolls"/>
    <property type="match status" value="1"/>
</dbReference>
<evidence type="ECO:0000313" key="4">
    <source>
        <dbReference type="EMBL" id="MCP9276057.1"/>
    </source>
</evidence>
<dbReference type="Gene3D" id="3.10.580.10">
    <property type="entry name" value="CBS-domain"/>
    <property type="match status" value="1"/>
</dbReference>
<comment type="caution">
    <text evidence="4">The sequence shown here is derived from an EMBL/GenBank/DDBJ whole genome shotgun (WGS) entry which is preliminary data.</text>
</comment>
<dbReference type="InterPro" id="IPR014710">
    <property type="entry name" value="RmlC-like_jellyroll"/>
</dbReference>
<dbReference type="Pfam" id="PF00571">
    <property type="entry name" value="CBS"/>
    <property type="match status" value="2"/>
</dbReference>
<dbReference type="SUPFAM" id="SSF51206">
    <property type="entry name" value="cAMP-binding domain-like"/>
    <property type="match status" value="1"/>
</dbReference>
<keyword evidence="5" id="KW-1185">Reference proteome</keyword>
<dbReference type="Proteomes" id="UP001651690">
    <property type="component" value="Unassembled WGS sequence"/>
</dbReference>
<dbReference type="EMBL" id="JANDBD010000014">
    <property type="protein sequence ID" value="MCP9276057.1"/>
    <property type="molecule type" value="Genomic_DNA"/>
</dbReference>
<dbReference type="SUPFAM" id="SSF54631">
    <property type="entry name" value="CBS-domain pair"/>
    <property type="match status" value="1"/>
</dbReference>
<dbReference type="PANTHER" id="PTHR48108:SF26">
    <property type="entry name" value="CBS DOMAIN-CONTAINING PROTEIN DDB_G0289609"/>
    <property type="match status" value="1"/>
</dbReference>
<dbReference type="InterPro" id="IPR000595">
    <property type="entry name" value="cNMP-bd_dom"/>
</dbReference>
<dbReference type="InterPro" id="IPR046342">
    <property type="entry name" value="CBS_dom_sf"/>
</dbReference>
<dbReference type="Pfam" id="PF10335">
    <property type="entry name" value="DUF294_C"/>
    <property type="match status" value="1"/>
</dbReference>
<dbReference type="RefSeq" id="WP_255063909.1">
    <property type="nucleotide sequence ID" value="NZ_JANDBD010000014.1"/>
</dbReference>
<evidence type="ECO:0000256" key="2">
    <source>
        <dbReference type="PROSITE-ProRule" id="PRU00703"/>
    </source>
</evidence>
<evidence type="ECO:0000256" key="1">
    <source>
        <dbReference type="ARBA" id="ARBA00022737"/>
    </source>
</evidence>
<name>A0ABT1ME51_9MYCO</name>
<gene>
    <name evidence="4" type="ORF">NM203_28115</name>
</gene>
<dbReference type="InterPro" id="IPR018821">
    <property type="entry name" value="DUF294_put_nucleoTrafse_sb-bd"/>
</dbReference>
<dbReference type="Pfam" id="PF00027">
    <property type="entry name" value="cNMP_binding"/>
    <property type="match status" value="1"/>
</dbReference>
<keyword evidence="1" id="KW-0677">Repeat</keyword>
<accession>A0ABT1ME51</accession>
<dbReference type="InterPro" id="IPR005105">
    <property type="entry name" value="GlnD_Uridyltrans_N"/>
</dbReference>
<organism evidence="4 5">
    <name type="scientific">Mycolicibacterium arenosum</name>
    <dbReference type="NCBI Taxonomy" id="2952157"/>
    <lineage>
        <taxon>Bacteria</taxon>
        <taxon>Bacillati</taxon>
        <taxon>Actinomycetota</taxon>
        <taxon>Actinomycetes</taxon>
        <taxon>Mycobacteriales</taxon>
        <taxon>Mycobacteriaceae</taxon>
        <taxon>Mycolicibacterium</taxon>
    </lineage>
</organism>
<dbReference type="SMART" id="SM00116">
    <property type="entry name" value="CBS"/>
    <property type="match status" value="2"/>
</dbReference>
<dbReference type="Pfam" id="PF03445">
    <property type="entry name" value="DUF294"/>
    <property type="match status" value="1"/>
</dbReference>
<dbReference type="PROSITE" id="PS51371">
    <property type="entry name" value="CBS"/>
    <property type="match status" value="2"/>
</dbReference>
<evidence type="ECO:0000259" key="3">
    <source>
        <dbReference type="PROSITE" id="PS51371"/>
    </source>
</evidence>